<dbReference type="Pfam" id="PF25967">
    <property type="entry name" value="RND-MFP_C"/>
    <property type="match status" value="1"/>
</dbReference>
<dbReference type="InterPro" id="IPR058627">
    <property type="entry name" value="MdtA-like_C"/>
</dbReference>
<dbReference type="Proteomes" id="UP000460751">
    <property type="component" value="Unassembled WGS sequence"/>
</dbReference>
<evidence type="ECO:0000313" key="10">
    <source>
        <dbReference type="Proteomes" id="UP000460751"/>
    </source>
</evidence>
<dbReference type="InterPro" id="IPR058626">
    <property type="entry name" value="MdtA-like_b-barrel"/>
</dbReference>
<evidence type="ECO:0000256" key="4">
    <source>
        <dbReference type="SAM" id="MobiDB-lite"/>
    </source>
</evidence>
<reference evidence="9 10" key="1">
    <citation type="submission" date="2019-11" db="EMBL/GenBank/DDBJ databases">
        <title>Genome sequences of 17 halophilic strains isolated from different environments.</title>
        <authorList>
            <person name="Furrow R.E."/>
        </authorList>
    </citation>
    <scope>NUCLEOTIDE SEQUENCE [LARGE SCALE GENOMIC DNA]</scope>
    <source>
        <strain evidence="9 10">22507_15_FS</strain>
    </source>
</reference>
<dbReference type="FunFam" id="2.40.420.20:FF:000001">
    <property type="entry name" value="Efflux RND transporter periplasmic adaptor subunit"/>
    <property type="match status" value="1"/>
</dbReference>
<evidence type="ECO:0000259" key="6">
    <source>
        <dbReference type="Pfam" id="PF25917"/>
    </source>
</evidence>
<organism evidence="9 10">
    <name type="scientific">Vreelandella halophila</name>
    <dbReference type="NCBI Taxonomy" id="86177"/>
    <lineage>
        <taxon>Bacteria</taxon>
        <taxon>Pseudomonadati</taxon>
        <taxon>Pseudomonadota</taxon>
        <taxon>Gammaproteobacteria</taxon>
        <taxon>Oceanospirillales</taxon>
        <taxon>Halomonadaceae</taxon>
        <taxon>Vreelandella</taxon>
    </lineage>
</organism>
<dbReference type="GO" id="GO:0005886">
    <property type="term" value="C:plasma membrane"/>
    <property type="evidence" value="ECO:0007669"/>
    <property type="project" value="UniProtKB-SubCell"/>
</dbReference>
<feature type="domain" description="Multidrug resistance protein MdtA-like beta-barrel" evidence="7">
    <location>
        <begin position="220"/>
        <end position="310"/>
    </location>
</feature>
<dbReference type="Gene3D" id="1.10.287.470">
    <property type="entry name" value="Helix hairpin bin"/>
    <property type="match status" value="1"/>
</dbReference>
<dbReference type="Pfam" id="PF25917">
    <property type="entry name" value="BSH_RND"/>
    <property type="match status" value="1"/>
</dbReference>
<dbReference type="NCBIfam" id="TIGR01730">
    <property type="entry name" value="RND_mfp"/>
    <property type="match status" value="1"/>
</dbReference>
<dbReference type="SUPFAM" id="SSF111369">
    <property type="entry name" value="HlyD-like secretion proteins"/>
    <property type="match status" value="1"/>
</dbReference>
<dbReference type="Pfam" id="PF25944">
    <property type="entry name" value="Beta-barrel_RND"/>
    <property type="match status" value="1"/>
</dbReference>
<dbReference type="InterPro" id="IPR006143">
    <property type="entry name" value="RND_pump_MFP"/>
</dbReference>
<feature type="region of interest" description="Disordered" evidence="4">
    <location>
        <begin position="383"/>
        <end position="404"/>
    </location>
</feature>
<comment type="similarity">
    <text evidence="2">Belongs to the membrane fusion protein (MFP) (TC 8.A.1) family.</text>
</comment>
<evidence type="ECO:0000256" key="2">
    <source>
        <dbReference type="ARBA" id="ARBA00009477"/>
    </source>
</evidence>
<dbReference type="Gene3D" id="2.40.50.100">
    <property type="match status" value="1"/>
</dbReference>
<dbReference type="PROSITE" id="PS51257">
    <property type="entry name" value="PROKAR_LIPOPROTEIN"/>
    <property type="match status" value="1"/>
</dbReference>
<sequence>MNQLTRTEVIGGSRARRIGGVSTVLVLTLGLAACGGNGQGQKGAGMPPPPVSVTEVQTEDVTIREDYAGRVRGAREVAVRARVEGVLEERLYDEGKVVEQGEPLFRIDPEPFEVALQAAKAQLQSAQADLSQAEREWNRVSSLYQKNAVSERERDNAQSAFELAQAQVAVAEAEVARAELELGYTDVEAPVTGVTGLETQSEGNLIERGTELTHITQMNPVHVRFALPENDAAARRRAREAMQSDGNGDHRSTAKLILPDGSEYEHTGTIDFTASTIDAETGTVTARAVFPNEEQRIVPGQFVRIRVKLKTLDDVVTVPAKAIGDGQNGGLQVFVLTEDNKAQPRSVKTGQVVDGRRIITDGLEAGERVVVGGMAGIRQPGMKVKVEGAGKDGQKDGEKGGESN</sequence>
<evidence type="ECO:0000256" key="3">
    <source>
        <dbReference type="SAM" id="Coils"/>
    </source>
</evidence>
<evidence type="ECO:0000259" key="8">
    <source>
        <dbReference type="Pfam" id="PF25967"/>
    </source>
</evidence>
<evidence type="ECO:0000313" key="9">
    <source>
        <dbReference type="EMBL" id="MYL26212.1"/>
    </source>
</evidence>
<dbReference type="GO" id="GO:0022857">
    <property type="term" value="F:transmembrane transporter activity"/>
    <property type="evidence" value="ECO:0007669"/>
    <property type="project" value="InterPro"/>
</dbReference>
<dbReference type="InterPro" id="IPR058625">
    <property type="entry name" value="MdtA-like_BSH"/>
</dbReference>
<comment type="caution">
    <text evidence="9">The sequence shown here is derived from an EMBL/GenBank/DDBJ whole genome shotgun (WGS) entry which is preliminary data.</text>
</comment>
<keyword evidence="3" id="KW-0175">Coiled coil</keyword>
<dbReference type="GO" id="GO:0046677">
    <property type="term" value="P:response to antibiotic"/>
    <property type="evidence" value="ECO:0007669"/>
    <property type="project" value="TreeGrafter"/>
</dbReference>
<dbReference type="Pfam" id="PF25876">
    <property type="entry name" value="HH_MFP_RND"/>
    <property type="match status" value="1"/>
</dbReference>
<dbReference type="AlphaFoldDB" id="A0A9X4YA97"/>
<evidence type="ECO:0000259" key="5">
    <source>
        <dbReference type="Pfam" id="PF25876"/>
    </source>
</evidence>
<dbReference type="Gene3D" id="2.40.30.170">
    <property type="match status" value="1"/>
</dbReference>
<feature type="domain" description="Multidrug resistance protein MdtA-like alpha-helical hairpin" evidence="5">
    <location>
        <begin position="116"/>
        <end position="185"/>
    </location>
</feature>
<name>A0A9X4YA97_9GAMM</name>
<comment type="subcellular location">
    <subcellularLocation>
        <location evidence="1">Cell inner membrane</location>
        <topology evidence="1">Lipid-anchor</topology>
    </subcellularLocation>
</comment>
<gene>
    <name evidence="9" type="ORF">GLW01_05325</name>
</gene>
<evidence type="ECO:0000256" key="1">
    <source>
        <dbReference type="ARBA" id="ARBA00004519"/>
    </source>
</evidence>
<accession>A0A9X4YA97</accession>
<dbReference type="PANTHER" id="PTHR30158">
    <property type="entry name" value="ACRA/E-RELATED COMPONENT OF DRUG EFFLUX TRANSPORTER"/>
    <property type="match status" value="1"/>
</dbReference>
<dbReference type="EMBL" id="WMEX01000002">
    <property type="protein sequence ID" value="MYL26212.1"/>
    <property type="molecule type" value="Genomic_DNA"/>
</dbReference>
<protein>
    <submittedName>
        <fullName evidence="9">Efflux RND transporter periplasmic adaptor subunit</fullName>
    </submittedName>
</protein>
<dbReference type="Gene3D" id="2.40.420.20">
    <property type="match status" value="1"/>
</dbReference>
<dbReference type="OrthoDB" id="9800613at2"/>
<dbReference type="RefSeq" id="WP_160898394.1">
    <property type="nucleotide sequence ID" value="NZ_WMEX01000002.1"/>
</dbReference>
<feature type="coiled-coil region" evidence="3">
    <location>
        <begin position="116"/>
        <end position="181"/>
    </location>
</feature>
<feature type="compositionally biased region" description="Basic and acidic residues" evidence="4">
    <location>
        <begin position="384"/>
        <end position="404"/>
    </location>
</feature>
<dbReference type="InterPro" id="IPR058624">
    <property type="entry name" value="MdtA-like_HH"/>
</dbReference>
<proteinExistence type="inferred from homology"/>
<evidence type="ECO:0000259" key="7">
    <source>
        <dbReference type="Pfam" id="PF25944"/>
    </source>
</evidence>
<feature type="domain" description="Multidrug resistance protein MdtA-like C-terminal permuted SH3" evidence="8">
    <location>
        <begin position="314"/>
        <end position="374"/>
    </location>
</feature>
<feature type="domain" description="Multidrug resistance protein MdtA-like barrel-sandwich hybrid" evidence="6">
    <location>
        <begin position="75"/>
        <end position="216"/>
    </location>
</feature>
<keyword evidence="10" id="KW-1185">Reference proteome</keyword>